<proteinExistence type="predicted"/>
<dbReference type="EMBL" id="BAAAFI010000005">
    <property type="protein sequence ID" value="GAA0878378.1"/>
    <property type="molecule type" value="Genomic_DNA"/>
</dbReference>
<reference evidence="2 3" key="1">
    <citation type="journal article" date="2019" name="Int. J. Syst. Evol. Microbiol.">
        <title>The Global Catalogue of Microorganisms (GCM) 10K type strain sequencing project: providing services to taxonomists for standard genome sequencing and annotation.</title>
        <authorList>
            <consortium name="The Broad Institute Genomics Platform"/>
            <consortium name="The Broad Institute Genome Sequencing Center for Infectious Disease"/>
            <person name="Wu L."/>
            <person name="Ma J."/>
        </authorList>
    </citation>
    <scope>NUCLEOTIDE SEQUENCE [LARGE SCALE GENOMIC DNA]</scope>
    <source>
        <strain evidence="2 3">JCM 16112</strain>
    </source>
</reference>
<evidence type="ECO:0000259" key="1">
    <source>
        <dbReference type="Pfam" id="PF13628"/>
    </source>
</evidence>
<dbReference type="PANTHER" id="PTHR38593:SF1">
    <property type="entry name" value="BLR2558 PROTEIN"/>
    <property type="match status" value="1"/>
</dbReference>
<feature type="domain" description="DUF4142" evidence="1">
    <location>
        <begin position="27"/>
        <end position="158"/>
    </location>
</feature>
<dbReference type="PANTHER" id="PTHR38593">
    <property type="entry name" value="BLR2558 PROTEIN"/>
    <property type="match status" value="1"/>
</dbReference>
<keyword evidence="3" id="KW-1185">Reference proteome</keyword>
<dbReference type="InterPro" id="IPR025419">
    <property type="entry name" value="DUF4142"/>
</dbReference>
<comment type="caution">
    <text evidence="2">The sequence shown here is derived from an EMBL/GenBank/DDBJ whole genome shotgun (WGS) entry which is preliminary data.</text>
</comment>
<organism evidence="2 3">
    <name type="scientific">Algoriphagus jejuensis</name>
    <dbReference type="NCBI Taxonomy" id="419934"/>
    <lineage>
        <taxon>Bacteria</taxon>
        <taxon>Pseudomonadati</taxon>
        <taxon>Bacteroidota</taxon>
        <taxon>Cytophagia</taxon>
        <taxon>Cytophagales</taxon>
        <taxon>Cyclobacteriaceae</taxon>
        <taxon>Algoriphagus</taxon>
    </lineage>
</organism>
<dbReference type="Gene3D" id="1.20.1260.10">
    <property type="match status" value="1"/>
</dbReference>
<name>A0ABN1MYY4_9BACT</name>
<dbReference type="Pfam" id="PF13628">
    <property type="entry name" value="DUF4142"/>
    <property type="match status" value="1"/>
</dbReference>
<accession>A0ABN1MYY4</accession>
<sequence>MAQQENIENLTADENEIVVLDNDGPTVFLMKVAEIQLEEVSLGKLAQQKGTSSHVKELGKMMEQDHSKSLLEVKALAQAKAVSIPSTVTDDSKDAYEKLNGKTGNDFDKDYSAMMVRHHEDAIDLFEKASSESEDAEVRAWATQKLPGLKTHLDHAKACKEECDKLD</sequence>
<dbReference type="InterPro" id="IPR012347">
    <property type="entry name" value="Ferritin-like"/>
</dbReference>
<gene>
    <name evidence="2" type="ORF">GCM10009119_13460</name>
</gene>
<dbReference type="Proteomes" id="UP001500469">
    <property type="component" value="Unassembled WGS sequence"/>
</dbReference>
<protein>
    <recommendedName>
        <fullName evidence="1">DUF4142 domain-containing protein</fullName>
    </recommendedName>
</protein>
<evidence type="ECO:0000313" key="3">
    <source>
        <dbReference type="Proteomes" id="UP001500469"/>
    </source>
</evidence>
<evidence type="ECO:0000313" key="2">
    <source>
        <dbReference type="EMBL" id="GAA0878378.1"/>
    </source>
</evidence>